<comment type="caution">
    <text evidence="1">The sequence shown here is derived from an EMBL/GenBank/DDBJ whole genome shotgun (WGS) entry which is preliminary data.</text>
</comment>
<dbReference type="GO" id="GO:0016620">
    <property type="term" value="F:oxidoreductase activity, acting on the aldehyde or oxo group of donors, NAD or NADP as acceptor"/>
    <property type="evidence" value="ECO:0007669"/>
    <property type="project" value="InterPro"/>
</dbReference>
<gene>
    <name evidence="1" type="ORF">A2W39_02470</name>
</gene>
<dbReference type="InterPro" id="IPR020830">
    <property type="entry name" value="GlycerAld_3-P_DH_AS"/>
</dbReference>
<evidence type="ECO:0000313" key="1">
    <source>
        <dbReference type="EMBL" id="OGD35962.1"/>
    </source>
</evidence>
<dbReference type="Gene3D" id="3.40.50.720">
    <property type="entry name" value="NAD(P)-binding Rossmann-like Domain"/>
    <property type="match status" value="1"/>
</dbReference>
<sequence length="371" mass="41529">MGEKMTRVLIVGTGTIGQPLAKAALELKSQLGIDEIIILKNTPRVEDVGMVRRFQSCGAKICAYKEKFSKFVQFGMTPDYDFETALSLANVIIDCTKDDLALKMKEDFYFYRHHTQKCRGFIAQGGAKGFGIPFAYNINNKALYWSGSPHKFIQVVSCNTHNILAILQTLVLAHEGPNYLESGRFYLQRRVSDVSQKKGIIGIEVGTPSDPKFGSHQAADAMAVLRTISVRGDLDIHSRAHKSPNPYMHVIDFNLKLKTSLTLAEATARFWENPLTATTHQTMNNVVFSAGRDWGHFGRILNQTVVCLPSLEVLNGGREIEGTCFTPQDGNSLLSSFAALLYLLDGTENKSEWREKMKNIFHRLPFIFEEV</sequence>
<dbReference type="AlphaFoldDB" id="A0A1F5BZC6"/>
<proteinExistence type="predicted"/>
<name>A0A1F5BZC6_9BACT</name>
<dbReference type="PROSITE" id="PS00071">
    <property type="entry name" value="GAPDH"/>
    <property type="match status" value="1"/>
</dbReference>
<protein>
    <recommendedName>
        <fullName evidence="3">Saccharopine dehydrogenase NADP binding domain-containing protein</fullName>
    </recommendedName>
</protein>
<dbReference type="SUPFAM" id="SSF55347">
    <property type="entry name" value="Glyceraldehyde-3-phosphate dehydrogenase-like, C-terminal domain"/>
    <property type="match status" value="1"/>
</dbReference>
<reference evidence="1 2" key="1">
    <citation type="journal article" date="2016" name="Nat. Commun.">
        <title>Thousands of microbial genomes shed light on interconnected biogeochemical processes in an aquifer system.</title>
        <authorList>
            <person name="Anantharaman K."/>
            <person name="Brown C.T."/>
            <person name="Hug L.A."/>
            <person name="Sharon I."/>
            <person name="Castelle C.J."/>
            <person name="Probst A.J."/>
            <person name="Thomas B.C."/>
            <person name="Singh A."/>
            <person name="Wilkins M.J."/>
            <person name="Karaoz U."/>
            <person name="Brodie E.L."/>
            <person name="Williams K.H."/>
            <person name="Hubbard S.S."/>
            <person name="Banfield J.F."/>
        </authorList>
    </citation>
    <scope>NUCLEOTIDE SEQUENCE [LARGE SCALE GENOMIC DNA]</scope>
</reference>
<evidence type="ECO:0008006" key="3">
    <source>
        <dbReference type="Google" id="ProtNLM"/>
    </source>
</evidence>
<organism evidence="1 2">
    <name type="scientific">Candidatus Azambacteria bacterium RIFCSPHIGHO2_01_46_10</name>
    <dbReference type="NCBI Taxonomy" id="1797293"/>
    <lineage>
        <taxon>Bacteria</taxon>
        <taxon>Candidatus Azamiibacteriota</taxon>
    </lineage>
</organism>
<dbReference type="EMBL" id="MEYJ01000012">
    <property type="protein sequence ID" value="OGD35962.1"/>
    <property type="molecule type" value="Genomic_DNA"/>
</dbReference>
<evidence type="ECO:0000313" key="2">
    <source>
        <dbReference type="Proteomes" id="UP000178395"/>
    </source>
</evidence>
<accession>A0A1F5BZC6</accession>
<dbReference type="Gene3D" id="3.30.360.10">
    <property type="entry name" value="Dihydrodipicolinate Reductase, domain 2"/>
    <property type="match status" value="1"/>
</dbReference>
<dbReference type="Proteomes" id="UP000178395">
    <property type="component" value="Unassembled WGS sequence"/>
</dbReference>
<dbReference type="CDD" id="cd02278">
    <property type="entry name" value="GAPDH_II_N"/>
    <property type="match status" value="1"/>
</dbReference>
<dbReference type="CDD" id="cd18127">
    <property type="entry name" value="GAPDH_II_C"/>
    <property type="match status" value="1"/>
</dbReference>